<keyword evidence="2" id="KW-1185">Reference proteome</keyword>
<evidence type="ECO:0000313" key="2">
    <source>
        <dbReference type="Proteomes" id="UP000028703"/>
    </source>
</evidence>
<protein>
    <submittedName>
        <fullName evidence="1">Uncharacterized protein</fullName>
    </submittedName>
</protein>
<proteinExistence type="predicted"/>
<dbReference type="RefSeq" id="WP_034707472.1">
    <property type="nucleotide sequence ID" value="NZ_JPRO01000023.1"/>
</dbReference>
<dbReference type="AlphaFoldDB" id="A0A085Z0C7"/>
<dbReference type="OrthoDB" id="1100237at2"/>
<dbReference type="Pfam" id="PF19775">
    <property type="entry name" value="DUF6261"/>
    <property type="match status" value="1"/>
</dbReference>
<comment type="caution">
    <text evidence="1">The sequence shown here is derived from an EMBL/GenBank/DDBJ whole genome shotgun (WGS) entry which is preliminary data.</text>
</comment>
<dbReference type="InterPro" id="IPR046228">
    <property type="entry name" value="DUF6261"/>
</dbReference>
<reference evidence="1 2" key="1">
    <citation type="submission" date="2014-07" db="EMBL/GenBank/DDBJ databases">
        <title>Genome of Chryseobacterium luteum DSM 18605.</title>
        <authorList>
            <person name="Stropko S.J."/>
            <person name="Pipes S.E."/>
            <person name="Newman J.D."/>
        </authorList>
    </citation>
    <scope>NUCLEOTIDE SEQUENCE [LARGE SCALE GENOMIC DNA]</scope>
    <source>
        <strain evidence="1 2">DSM 18605</strain>
    </source>
</reference>
<organism evidence="1 2">
    <name type="scientific">Chryseobacterium luteum</name>
    <dbReference type="NCBI Taxonomy" id="421531"/>
    <lineage>
        <taxon>Bacteria</taxon>
        <taxon>Pseudomonadati</taxon>
        <taxon>Bacteroidota</taxon>
        <taxon>Flavobacteriia</taxon>
        <taxon>Flavobacteriales</taxon>
        <taxon>Weeksellaceae</taxon>
        <taxon>Chryseobacterium group</taxon>
        <taxon>Chryseobacterium</taxon>
    </lineage>
</organism>
<dbReference type="Proteomes" id="UP000028703">
    <property type="component" value="Unassembled WGS sequence"/>
</dbReference>
<gene>
    <name evidence="1" type="ORF">IX38_19695</name>
</gene>
<sequence length="237" mass="26826">MKIALTKLNTKDLATLAQRIISNAQSGKYPVITNHPLTATLEASYTEYDKVYAKQIYSGKGKDIAMADYERDVAYTNLKAFLNGYRKLPSALNYQLAEELYEVFKTFGLNLNRLSYSSQTAQMKKLIERLELPENMQKINALSLNTAFEEMKMKHQDFETHFAEQAEANAGLRQMKSASAIRKDLEKTLKLYISLLTVMKDVPGWELAYTDNNELVKAAKNSSVITSKEQGSTEKNP</sequence>
<dbReference type="EMBL" id="JPRO01000023">
    <property type="protein sequence ID" value="KFE97890.1"/>
    <property type="molecule type" value="Genomic_DNA"/>
</dbReference>
<dbReference type="STRING" id="421531.IX38_19695"/>
<evidence type="ECO:0000313" key="1">
    <source>
        <dbReference type="EMBL" id="KFE97890.1"/>
    </source>
</evidence>
<accession>A0A085Z0C7</accession>
<dbReference type="eggNOG" id="ENOG5030GN7">
    <property type="taxonomic scope" value="Bacteria"/>
</dbReference>
<name>A0A085Z0C7_9FLAO</name>